<dbReference type="InterPro" id="IPR002557">
    <property type="entry name" value="Chitin-bd_dom"/>
</dbReference>
<dbReference type="Proteomes" id="UP000494040">
    <property type="component" value="Unassembled WGS sequence"/>
</dbReference>
<feature type="signal peptide" evidence="1">
    <location>
        <begin position="1"/>
        <end position="20"/>
    </location>
</feature>
<dbReference type="SUPFAM" id="SSF57625">
    <property type="entry name" value="Invertebrate chitin-binding proteins"/>
    <property type="match status" value="1"/>
</dbReference>
<accession>A0A8I6SCM4</accession>
<name>A0A8I6SCM4_CIMLE</name>
<evidence type="ECO:0000313" key="3">
    <source>
        <dbReference type="EnsemblMetazoa" id="XP_024080821.1"/>
    </source>
</evidence>
<dbReference type="GO" id="GO:0005576">
    <property type="term" value="C:extracellular region"/>
    <property type="evidence" value="ECO:0007669"/>
    <property type="project" value="InterPro"/>
</dbReference>
<dbReference type="PROSITE" id="PS50940">
    <property type="entry name" value="CHIT_BIND_II"/>
    <property type="match status" value="1"/>
</dbReference>
<dbReference type="Pfam" id="PF01607">
    <property type="entry name" value="CBM_14"/>
    <property type="match status" value="1"/>
</dbReference>
<reference evidence="3" key="1">
    <citation type="submission" date="2022-01" db="UniProtKB">
        <authorList>
            <consortium name="EnsemblMetazoa"/>
        </authorList>
    </citation>
    <scope>IDENTIFICATION</scope>
</reference>
<evidence type="ECO:0000259" key="2">
    <source>
        <dbReference type="PROSITE" id="PS50940"/>
    </source>
</evidence>
<feature type="chain" id="PRO_5035192727" description="Chitin-binding type-2 domain-containing protein" evidence="1">
    <location>
        <begin position="21"/>
        <end position="94"/>
    </location>
</feature>
<keyword evidence="4" id="KW-1185">Reference proteome</keyword>
<proteinExistence type="predicted"/>
<sequence length="94" mass="10268">MTYVILFFLASVAFAGLSSGAECPQSGKALLPSADTCRKYIQCDSGVGKVITCPVLQLFDTVTLQCDWFFKIDCGAVPPEFPPSQWKPDPLMMK</sequence>
<organism evidence="3 4">
    <name type="scientific">Cimex lectularius</name>
    <name type="common">Bed bug</name>
    <name type="synonym">Acanthia lectularia</name>
    <dbReference type="NCBI Taxonomy" id="79782"/>
    <lineage>
        <taxon>Eukaryota</taxon>
        <taxon>Metazoa</taxon>
        <taxon>Ecdysozoa</taxon>
        <taxon>Arthropoda</taxon>
        <taxon>Hexapoda</taxon>
        <taxon>Insecta</taxon>
        <taxon>Pterygota</taxon>
        <taxon>Neoptera</taxon>
        <taxon>Paraneoptera</taxon>
        <taxon>Hemiptera</taxon>
        <taxon>Heteroptera</taxon>
        <taxon>Panheteroptera</taxon>
        <taxon>Cimicomorpha</taxon>
        <taxon>Cimicidae</taxon>
        <taxon>Cimex</taxon>
    </lineage>
</organism>
<dbReference type="KEGG" id="clec:112126283"/>
<keyword evidence="1" id="KW-0732">Signal</keyword>
<dbReference type="GO" id="GO:0008061">
    <property type="term" value="F:chitin binding"/>
    <property type="evidence" value="ECO:0007669"/>
    <property type="project" value="InterPro"/>
</dbReference>
<dbReference type="EnsemblMetazoa" id="XM_024225053.1">
    <property type="protein sequence ID" value="XP_024080821.1"/>
    <property type="gene ID" value="LOC112126283"/>
</dbReference>
<protein>
    <recommendedName>
        <fullName evidence="2">Chitin-binding type-2 domain-containing protein</fullName>
    </recommendedName>
</protein>
<evidence type="ECO:0000256" key="1">
    <source>
        <dbReference type="SAM" id="SignalP"/>
    </source>
</evidence>
<evidence type="ECO:0000313" key="4">
    <source>
        <dbReference type="Proteomes" id="UP000494040"/>
    </source>
</evidence>
<dbReference type="SMART" id="SM00494">
    <property type="entry name" value="ChtBD2"/>
    <property type="match status" value="1"/>
</dbReference>
<dbReference type="OMA" id="NIIMYAN"/>
<dbReference type="InterPro" id="IPR036508">
    <property type="entry name" value="Chitin-bd_dom_sf"/>
</dbReference>
<feature type="domain" description="Chitin-binding type-2" evidence="2">
    <location>
        <begin position="20"/>
        <end position="76"/>
    </location>
</feature>
<dbReference type="RefSeq" id="XP_024080821.1">
    <property type="nucleotide sequence ID" value="XM_024225053.1"/>
</dbReference>
<dbReference type="Gene3D" id="2.170.140.10">
    <property type="entry name" value="Chitin binding domain"/>
    <property type="match status" value="1"/>
</dbReference>
<dbReference type="AlphaFoldDB" id="A0A8I6SCM4"/>
<dbReference type="GeneID" id="112126283"/>